<name>A0A067DU72_CITSI</name>
<keyword evidence="2" id="KW-1185">Reference proteome</keyword>
<gene>
    <name evidence="1" type="ORF">CISIN_1g038816mg</name>
</gene>
<organism evidence="1 2">
    <name type="scientific">Citrus sinensis</name>
    <name type="common">Sweet orange</name>
    <name type="synonym">Citrus aurantium var. sinensis</name>
    <dbReference type="NCBI Taxonomy" id="2711"/>
    <lineage>
        <taxon>Eukaryota</taxon>
        <taxon>Viridiplantae</taxon>
        <taxon>Streptophyta</taxon>
        <taxon>Embryophyta</taxon>
        <taxon>Tracheophyta</taxon>
        <taxon>Spermatophyta</taxon>
        <taxon>Magnoliopsida</taxon>
        <taxon>eudicotyledons</taxon>
        <taxon>Gunneridae</taxon>
        <taxon>Pentapetalae</taxon>
        <taxon>rosids</taxon>
        <taxon>malvids</taxon>
        <taxon>Sapindales</taxon>
        <taxon>Rutaceae</taxon>
        <taxon>Aurantioideae</taxon>
        <taxon>Citrus</taxon>
    </lineage>
</organism>
<reference evidence="1 2" key="1">
    <citation type="submission" date="2014-04" db="EMBL/GenBank/DDBJ databases">
        <authorList>
            <consortium name="International Citrus Genome Consortium"/>
            <person name="Gmitter F."/>
            <person name="Chen C."/>
            <person name="Farmerie W."/>
            <person name="Harkins T."/>
            <person name="Desany B."/>
            <person name="Mohiuddin M."/>
            <person name="Kodira C."/>
            <person name="Borodovsky M."/>
            <person name="Lomsadze A."/>
            <person name="Burns P."/>
            <person name="Jenkins J."/>
            <person name="Prochnik S."/>
            <person name="Shu S."/>
            <person name="Chapman J."/>
            <person name="Pitluck S."/>
            <person name="Schmutz J."/>
            <person name="Rokhsar D."/>
        </authorList>
    </citation>
    <scope>NUCLEOTIDE SEQUENCE</scope>
</reference>
<sequence>MSKQAKAAITFNPKSHFDSRHEIPTLSCQKSTSGLNRLVSTCITDFNIWRTVDSHVQVNIECQSNYLIQ</sequence>
<dbReference type="EMBL" id="KK785514">
    <property type="protein sequence ID" value="KDO42136.1"/>
    <property type="molecule type" value="Genomic_DNA"/>
</dbReference>
<evidence type="ECO:0000313" key="1">
    <source>
        <dbReference type="EMBL" id="KDO42136.1"/>
    </source>
</evidence>
<dbReference type="Proteomes" id="UP000027120">
    <property type="component" value="Unassembled WGS sequence"/>
</dbReference>
<dbReference type="AlphaFoldDB" id="A0A067DU72"/>
<proteinExistence type="predicted"/>
<accession>A0A067DU72</accession>
<evidence type="ECO:0000313" key="2">
    <source>
        <dbReference type="Proteomes" id="UP000027120"/>
    </source>
</evidence>
<protein>
    <submittedName>
        <fullName evidence="1">Uncharacterized protein</fullName>
    </submittedName>
</protein>